<dbReference type="Gene3D" id="3.40.250.10">
    <property type="entry name" value="Rhodanese-like domain"/>
    <property type="match status" value="4"/>
</dbReference>
<evidence type="ECO:0000313" key="2">
    <source>
        <dbReference type="EMBL" id="HGS87276.1"/>
    </source>
</evidence>
<dbReference type="SUPFAM" id="SSF52821">
    <property type="entry name" value="Rhodanese/Cell cycle control phosphatase"/>
    <property type="match status" value="4"/>
</dbReference>
<comment type="caution">
    <text evidence="2">The sequence shown here is derived from an EMBL/GenBank/DDBJ whole genome shotgun (WGS) entry which is preliminary data.</text>
</comment>
<organism evidence="2">
    <name type="scientific">Bellilinea caldifistulae</name>
    <dbReference type="NCBI Taxonomy" id="360411"/>
    <lineage>
        <taxon>Bacteria</taxon>
        <taxon>Bacillati</taxon>
        <taxon>Chloroflexota</taxon>
        <taxon>Anaerolineae</taxon>
        <taxon>Anaerolineales</taxon>
        <taxon>Anaerolineaceae</taxon>
        <taxon>Bellilinea</taxon>
    </lineage>
</organism>
<feature type="domain" description="Rhodanese" evidence="1">
    <location>
        <begin position="94"/>
        <end position="178"/>
    </location>
</feature>
<dbReference type="InterPro" id="IPR036873">
    <property type="entry name" value="Rhodanese-like_dom_sf"/>
</dbReference>
<feature type="domain" description="Rhodanese" evidence="1">
    <location>
        <begin position="227"/>
        <end position="317"/>
    </location>
</feature>
<dbReference type="AlphaFoldDB" id="A0A7C4KZA2"/>
<evidence type="ECO:0000259" key="1">
    <source>
        <dbReference type="PROSITE" id="PS50206"/>
    </source>
</evidence>
<dbReference type="CDD" id="cd00158">
    <property type="entry name" value="RHOD"/>
    <property type="match status" value="4"/>
</dbReference>
<reference evidence="2" key="1">
    <citation type="journal article" date="2020" name="mSystems">
        <title>Genome- and Community-Level Interaction Insights into Carbon Utilization and Element Cycling Functions of Hydrothermarchaeota in Hydrothermal Sediment.</title>
        <authorList>
            <person name="Zhou Z."/>
            <person name="Liu Y."/>
            <person name="Xu W."/>
            <person name="Pan J."/>
            <person name="Luo Z.H."/>
            <person name="Li M."/>
        </authorList>
    </citation>
    <scope>NUCLEOTIDE SEQUENCE [LARGE SCALE GENOMIC DNA]</scope>
    <source>
        <strain evidence="2">SpSt-556</strain>
    </source>
</reference>
<feature type="domain" description="Rhodanese" evidence="1">
    <location>
        <begin position="349"/>
        <end position="439"/>
    </location>
</feature>
<dbReference type="PROSITE" id="PS51257">
    <property type="entry name" value="PROKAR_LIPOPROTEIN"/>
    <property type="match status" value="1"/>
</dbReference>
<dbReference type="InterPro" id="IPR050229">
    <property type="entry name" value="GlpE_sulfurtransferase"/>
</dbReference>
<gene>
    <name evidence="2" type="ORF">ENT17_06605</name>
</gene>
<dbReference type="PANTHER" id="PTHR43031">
    <property type="entry name" value="FAD-DEPENDENT OXIDOREDUCTASE"/>
    <property type="match status" value="1"/>
</dbReference>
<dbReference type="InterPro" id="IPR001763">
    <property type="entry name" value="Rhodanese-like_dom"/>
</dbReference>
<accession>A0A7C4KZA2</accession>
<dbReference type="SMART" id="SM00450">
    <property type="entry name" value="RHOD"/>
    <property type="match status" value="4"/>
</dbReference>
<protein>
    <recommendedName>
        <fullName evidence="1">Rhodanese domain-containing protein</fullName>
    </recommendedName>
</protein>
<name>A0A7C4KZA2_9CHLR</name>
<sequence>MNRKVALPLILIIILSMLLGACAPVATPTAAPVVEPTTPPVVEPTAVPTAEPEPELDVLALWSGLVAELPAEKGYGTVSATKLNEELADTPPFLLDVREAAEVEKDGYIEGAVNIPIRQLLANLDKLPAMDKPIVIYCASGHRGGYALAALKLLGYQNVRNLGGGLGAWKKAELPVVSGSLPPAPAAGTMPEIKDQALYDLLNDWLSNLPEGFRTVKADKLNSELADGKQVFLLDVRSKAEVEKNGFIGDSVHIPFEELFAKLDQLPAKDAEIVIYCASGHRGAIAQMGLALLGYEKVVNLAGGLNAWKAAGFAVEGVVDWNALWGDFLTNLPEGFYTISATKLNERLADKPPFLLDVREAAELEKDGYIEGAVHIPVRQLLDNLDKLPAQDQPIVIYCASGHRGAFALAALRFLGYTDVVNLAGGLNAWKKAELPVVTSSLPAEPPAGTAPAVDALRLEGLKAFFASLPEGFGTVKAADLNAALGDASKPFLVDVRTEKEWNEEGYIEGSVLIPINQLWSRLAELPAKDARIVVLCKSGHRGALAMMALRMNGYTDVVNLGGGLNAWVAAQLPVVK</sequence>
<dbReference type="Pfam" id="PF00581">
    <property type="entry name" value="Rhodanese"/>
    <property type="match status" value="4"/>
</dbReference>
<dbReference type="PROSITE" id="PS50206">
    <property type="entry name" value="RHODANESE_3"/>
    <property type="match status" value="4"/>
</dbReference>
<dbReference type="EMBL" id="DSXR01000067">
    <property type="protein sequence ID" value="HGS87276.1"/>
    <property type="molecule type" value="Genomic_DNA"/>
</dbReference>
<dbReference type="PANTHER" id="PTHR43031:SF1">
    <property type="entry name" value="PYRIDINE NUCLEOTIDE-DISULPHIDE OXIDOREDUCTASE"/>
    <property type="match status" value="1"/>
</dbReference>
<proteinExistence type="predicted"/>
<feature type="domain" description="Rhodanese" evidence="1">
    <location>
        <begin position="487"/>
        <end position="577"/>
    </location>
</feature>